<protein>
    <submittedName>
        <fullName evidence="2">Uncharacterized protein</fullName>
    </submittedName>
</protein>
<comment type="caution">
    <text evidence="2">The sequence shown here is derived from an EMBL/GenBank/DDBJ whole genome shotgun (WGS) entry which is preliminary data.</text>
</comment>
<accession>A0A9D2J5R8</accession>
<proteinExistence type="predicted"/>
<dbReference type="AlphaFoldDB" id="A0A9D2J5R8"/>
<organism evidence="2 3">
    <name type="scientific">Candidatus Ruania gallistercoris</name>
    <dbReference type="NCBI Taxonomy" id="2838746"/>
    <lineage>
        <taxon>Bacteria</taxon>
        <taxon>Bacillati</taxon>
        <taxon>Actinomycetota</taxon>
        <taxon>Actinomycetes</taxon>
        <taxon>Micrococcales</taxon>
        <taxon>Ruaniaceae</taxon>
        <taxon>Ruania</taxon>
    </lineage>
</organism>
<evidence type="ECO:0000256" key="1">
    <source>
        <dbReference type="SAM" id="MobiDB-lite"/>
    </source>
</evidence>
<reference evidence="2" key="1">
    <citation type="journal article" date="2021" name="PeerJ">
        <title>Extensive microbial diversity within the chicken gut microbiome revealed by metagenomics and culture.</title>
        <authorList>
            <person name="Gilroy R."/>
            <person name="Ravi A."/>
            <person name="Getino M."/>
            <person name="Pursley I."/>
            <person name="Horton D.L."/>
            <person name="Alikhan N.F."/>
            <person name="Baker D."/>
            <person name="Gharbi K."/>
            <person name="Hall N."/>
            <person name="Watson M."/>
            <person name="Adriaenssens E.M."/>
            <person name="Foster-Nyarko E."/>
            <person name="Jarju S."/>
            <person name="Secka A."/>
            <person name="Antonio M."/>
            <person name="Oren A."/>
            <person name="Chaudhuri R.R."/>
            <person name="La Ragione R."/>
            <person name="Hildebrand F."/>
            <person name="Pallen M.J."/>
        </authorList>
    </citation>
    <scope>NUCLEOTIDE SEQUENCE</scope>
    <source>
        <strain evidence="2">ChiGjej4B4-7305</strain>
    </source>
</reference>
<evidence type="ECO:0000313" key="3">
    <source>
        <dbReference type="Proteomes" id="UP000824037"/>
    </source>
</evidence>
<dbReference type="Proteomes" id="UP000824037">
    <property type="component" value="Unassembled WGS sequence"/>
</dbReference>
<reference evidence="2" key="2">
    <citation type="submission" date="2021-04" db="EMBL/GenBank/DDBJ databases">
        <authorList>
            <person name="Gilroy R."/>
        </authorList>
    </citation>
    <scope>NUCLEOTIDE SEQUENCE</scope>
    <source>
        <strain evidence="2">ChiGjej4B4-7305</strain>
    </source>
</reference>
<sequence length="305" mass="32830">MPQQHKGRGIVTRIGRRVRRAVQGADPAPAAPPPNHSASTPEVAGVRPGSAQELRGLREEVTRARADLRAANEERTALKAERLALQQRLGEQHGKRVLPRLKVEKTNGVASFVAGARMMQRVHARSEDPQAGLDGAGTVFADAARTEAFARSHGVTCPVRFEAEPDVIVHAFKGDVPLVELREGGRVRHVTPEGTDPGDVRPGVRYSTEIAVPGSLEDLLAASETLSAHLPRPYVQIGWNVGSGTPVLTGVDASPDRVPVFDAEWDARLGKAFDAAHARMLMQPHRVGALANRAPDGIFRYEEGV</sequence>
<feature type="region of interest" description="Disordered" evidence="1">
    <location>
        <begin position="1"/>
        <end position="57"/>
    </location>
</feature>
<evidence type="ECO:0000313" key="2">
    <source>
        <dbReference type="EMBL" id="HIZ36684.1"/>
    </source>
</evidence>
<dbReference type="EMBL" id="DXBY01000222">
    <property type="protein sequence ID" value="HIZ36684.1"/>
    <property type="molecule type" value="Genomic_DNA"/>
</dbReference>
<name>A0A9D2J5R8_9MICO</name>
<feature type="compositionally biased region" description="Basic residues" evidence="1">
    <location>
        <begin position="1"/>
        <end position="20"/>
    </location>
</feature>
<gene>
    <name evidence="2" type="ORF">H9815_12975</name>
</gene>